<proteinExistence type="predicted"/>
<feature type="compositionally biased region" description="Polar residues" evidence="1">
    <location>
        <begin position="187"/>
        <end position="196"/>
    </location>
</feature>
<sequence>MADNESQVPRAKKFHEGWMYHQPTNGKIWSKYWMVLRGKMLFIFSTDRTGSDEMKGTLSLGPDTELVNLPPETKKKGFKFELTTSSANNERKVNRFKGIIPSDVHLLPGQVKNVQDATAEVRNRPPPLPDMTVPRPRLTEWSTAPHQFESTVHRFSDKSYRNNDDNGSDDSGSFKSHMTEERHRSESTPAAISPSGVQNLRQLMHRQRDLASHELTSVMSLSDHSEKFPFTSSYKMPDLIPQVSPSAAVFTAKPKAPIPVAKSLSDSSASVTLERHNGFSPTVHNGYNGHSNNNNQIFTLQKTDRTV</sequence>
<feature type="domain" description="PH" evidence="2">
    <location>
        <begin position="15"/>
        <end position="90"/>
    </location>
</feature>
<dbReference type="EMBL" id="JAODUP010000058">
    <property type="protein sequence ID" value="KAK2164866.1"/>
    <property type="molecule type" value="Genomic_DNA"/>
</dbReference>
<dbReference type="AlphaFoldDB" id="A0AAD9K4P7"/>
<dbReference type="Pfam" id="PF00169">
    <property type="entry name" value="PH"/>
    <property type="match status" value="1"/>
</dbReference>
<keyword evidence="4" id="KW-1185">Reference proteome</keyword>
<dbReference type="InterPro" id="IPR011993">
    <property type="entry name" value="PH-like_dom_sf"/>
</dbReference>
<feature type="region of interest" description="Disordered" evidence="1">
    <location>
        <begin position="283"/>
        <end position="307"/>
    </location>
</feature>
<dbReference type="SUPFAM" id="SSF50729">
    <property type="entry name" value="PH domain-like"/>
    <property type="match status" value="1"/>
</dbReference>
<feature type="compositionally biased region" description="Low complexity" evidence="1">
    <location>
        <begin position="284"/>
        <end position="295"/>
    </location>
</feature>
<feature type="region of interest" description="Disordered" evidence="1">
    <location>
        <begin position="143"/>
        <end position="196"/>
    </location>
</feature>
<comment type="caution">
    <text evidence="3">The sequence shown here is derived from an EMBL/GenBank/DDBJ whole genome shotgun (WGS) entry which is preliminary data.</text>
</comment>
<feature type="compositionally biased region" description="Basic and acidic residues" evidence="1">
    <location>
        <begin position="151"/>
        <end position="164"/>
    </location>
</feature>
<organism evidence="3 4">
    <name type="scientific">Paralvinella palmiformis</name>
    <dbReference type="NCBI Taxonomy" id="53620"/>
    <lineage>
        <taxon>Eukaryota</taxon>
        <taxon>Metazoa</taxon>
        <taxon>Spiralia</taxon>
        <taxon>Lophotrochozoa</taxon>
        <taxon>Annelida</taxon>
        <taxon>Polychaeta</taxon>
        <taxon>Sedentaria</taxon>
        <taxon>Canalipalpata</taxon>
        <taxon>Terebellida</taxon>
        <taxon>Terebelliformia</taxon>
        <taxon>Alvinellidae</taxon>
        <taxon>Paralvinella</taxon>
    </lineage>
</organism>
<dbReference type="Gene3D" id="2.30.29.30">
    <property type="entry name" value="Pleckstrin-homology domain (PH domain)/Phosphotyrosine-binding domain (PTB)"/>
    <property type="match status" value="1"/>
</dbReference>
<dbReference type="InterPro" id="IPR001849">
    <property type="entry name" value="PH_domain"/>
</dbReference>
<name>A0AAD9K4P7_9ANNE</name>
<feature type="compositionally biased region" description="Basic and acidic residues" evidence="1">
    <location>
        <begin position="177"/>
        <end position="186"/>
    </location>
</feature>
<evidence type="ECO:0000256" key="1">
    <source>
        <dbReference type="SAM" id="MobiDB-lite"/>
    </source>
</evidence>
<evidence type="ECO:0000259" key="2">
    <source>
        <dbReference type="Pfam" id="PF00169"/>
    </source>
</evidence>
<evidence type="ECO:0000313" key="4">
    <source>
        <dbReference type="Proteomes" id="UP001208570"/>
    </source>
</evidence>
<accession>A0AAD9K4P7</accession>
<gene>
    <name evidence="3" type="ORF">LSH36_58g19051</name>
</gene>
<reference evidence="3" key="1">
    <citation type="journal article" date="2023" name="Mol. Biol. Evol.">
        <title>Third-Generation Sequencing Reveals the Adaptive Role of the Epigenome in Three Deep-Sea Polychaetes.</title>
        <authorList>
            <person name="Perez M."/>
            <person name="Aroh O."/>
            <person name="Sun Y."/>
            <person name="Lan Y."/>
            <person name="Juniper S.K."/>
            <person name="Young C.R."/>
            <person name="Angers B."/>
            <person name="Qian P.Y."/>
        </authorList>
    </citation>
    <scope>NUCLEOTIDE SEQUENCE</scope>
    <source>
        <strain evidence="3">P08H-3</strain>
    </source>
</reference>
<dbReference type="Proteomes" id="UP001208570">
    <property type="component" value="Unassembled WGS sequence"/>
</dbReference>
<evidence type="ECO:0000313" key="3">
    <source>
        <dbReference type="EMBL" id="KAK2164866.1"/>
    </source>
</evidence>
<protein>
    <recommendedName>
        <fullName evidence="2">PH domain-containing protein</fullName>
    </recommendedName>
</protein>